<dbReference type="VEuPathDB" id="FungiDB:QG37_04702"/>
<comment type="caution">
    <text evidence="1">The sequence shown here is derived from an EMBL/GenBank/DDBJ whole genome shotgun (WGS) entry which is preliminary data.</text>
</comment>
<dbReference type="AlphaFoldDB" id="A0A0L0NX59"/>
<accession>A0A0L0NX59</accession>
<evidence type="ECO:0000313" key="2">
    <source>
        <dbReference type="Proteomes" id="UP000037122"/>
    </source>
</evidence>
<organism evidence="1 2">
    <name type="scientific">Candidozyma auris</name>
    <name type="common">Yeast</name>
    <name type="synonym">Candida auris</name>
    <dbReference type="NCBI Taxonomy" id="498019"/>
    <lineage>
        <taxon>Eukaryota</taxon>
        <taxon>Fungi</taxon>
        <taxon>Dikarya</taxon>
        <taxon>Ascomycota</taxon>
        <taxon>Saccharomycotina</taxon>
        <taxon>Pichiomycetes</taxon>
        <taxon>Metschnikowiaceae</taxon>
        <taxon>Candidozyma</taxon>
    </lineage>
</organism>
<name>A0A0L0NX59_CANAR</name>
<evidence type="ECO:0000313" key="1">
    <source>
        <dbReference type="EMBL" id="KND98792.1"/>
    </source>
</evidence>
<protein>
    <submittedName>
        <fullName evidence="1">Uncharacterized protein</fullName>
    </submittedName>
</protein>
<gene>
    <name evidence="1" type="ORF">QG37_04702</name>
</gene>
<reference evidence="2" key="1">
    <citation type="journal article" date="2015" name="BMC Genomics">
        <title>Draft genome of a commonly misdiagnosed multidrug resistant pathogen Candida auris.</title>
        <authorList>
            <person name="Chatterjee S."/>
            <person name="Alampalli S.V."/>
            <person name="Nageshan R.K."/>
            <person name="Chettiar S.T."/>
            <person name="Joshi S."/>
            <person name="Tatu U.S."/>
        </authorList>
    </citation>
    <scope>NUCLEOTIDE SEQUENCE [LARGE SCALE GENOMIC DNA]</scope>
    <source>
        <strain evidence="2">6684</strain>
    </source>
</reference>
<sequence length="73" mass="8167">MFASNRFIFVAKSLQAFTSHNANNTIGGFAMKTKRTHLQNLRITTAIVIVDIVMKITNRSFLLYLLHNANIGG</sequence>
<proteinExistence type="predicted"/>
<dbReference type="Proteomes" id="UP000037122">
    <property type="component" value="Unassembled WGS sequence"/>
</dbReference>
<dbReference type="EMBL" id="LGST01000031">
    <property type="protein sequence ID" value="KND98792.1"/>
    <property type="molecule type" value="Genomic_DNA"/>
</dbReference>